<name>A0A5B8KXL3_9HYPH</name>
<accession>A0A5B8KXL3</accession>
<dbReference type="SUPFAM" id="SSF51556">
    <property type="entry name" value="Metallo-dependent hydrolases"/>
    <property type="match status" value="1"/>
</dbReference>
<organism evidence="1 2">
    <name type="scientific">Nitratireductor mangrovi</name>
    <dbReference type="NCBI Taxonomy" id="2599600"/>
    <lineage>
        <taxon>Bacteria</taxon>
        <taxon>Pseudomonadati</taxon>
        <taxon>Pseudomonadota</taxon>
        <taxon>Alphaproteobacteria</taxon>
        <taxon>Hyphomicrobiales</taxon>
        <taxon>Phyllobacteriaceae</taxon>
        <taxon>Nitratireductor</taxon>
    </lineage>
</organism>
<evidence type="ECO:0000313" key="1">
    <source>
        <dbReference type="EMBL" id="QDZ00302.1"/>
    </source>
</evidence>
<dbReference type="Proteomes" id="UP000321389">
    <property type="component" value="Chromosome"/>
</dbReference>
<dbReference type="PANTHER" id="PTHR10443">
    <property type="entry name" value="MICROSOMAL DIPEPTIDASE"/>
    <property type="match status" value="1"/>
</dbReference>
<gene>
    <name evidence="1" type="ORF">FQ775_07875</name>
</gene>
<dbReference type="OrthoDB" id="9804920at2"/>
<dbReference type="KEGG" id="niy:FQ775_07875"/>
<dbReference type="InterPro" id="IPR008257">
    <property type="entry name" value="Pept_M19"/>
</dbReference>
<evidence type="ECO:0000313" key="2">
    <source>
        <dbReference type="Proteomes" id="UP000321389"/>
    </source>
</evidence>
<keyword evidence="2" id="KW-1185">Reference proteome</keyword>
<protein>
    <submittedName>
        <fullName evidence="1">Peptidase M19</fullName>
    </submittedName>
</protein>
<dbReference type="CDD" id="cd01301">
    <property type="entry name" value="rDP_like"/>
    <property type="match status" value="1"/>
</dbReference>
<proteinExistence type="predicted"/>
<dbReference type="PROSITE" id="PS51365">
    <property type="entry name" value="RENAL_DIPEPTIDASE_2"/>
    <property type="match status" value="1"/>
</dbReference>
<dbReference type="EMBL" id="CP042301">
    <property type="protein sequence ID" value="QDZ00302.1"/>
    <property type="molecule type" value="Genomic_DNA"/>
</dbReference>
<dbReference type="GO" id="GO:0070573">
    <property type="term" value="F:metallodipeptidase activity"/>
    <property type="evidence" value="ECO:0007669"/>
    <property type="project" value="InterPro"/>
</dbReference>
<dbReference type="GO" id="GO:0006508">
    <property type="term" value="P:proteolysis"/>
    <property type="evidence" value="ECO:0007669"/>
    <property type="project" value="InterPro"/>
</dbReference>
<reference evidence="1" key="1">
    <citation type="submission" date="2020-04" db="EMBL/GenBank/DDBJ databases">
        <title>Nitratireductor sp. nov. isolated from mangrove soil.</title>
        <authorList>
            <person name="Ye Y."/>
        </authorList>
    </citation>
    <scope>NUCLEOTIDE SEQUENCE</scope>
    <source>
        <strain evidence="1">SY7</strain>
    </source>
</reference>
<dbReference type="InterPro" id="IPR032466">
    <property type="entry name" value="Metal_Hydrolase"/>
</dbReference>
<dbReference type="AlphaFoldDB" id="A0A5B8KXL3"/>
<dbReference type="Pfam" id="PF01244">
    <property type="entry name" value="Peptidase_M19"/>
    <property type="match status" value="1"/>
</dbReference>
<dbReference type="RefSeq" id="WP_146298950.1">
    <property type="nucleotide sequence ID" value="NZ_CP042301.2"/>
</dbReference>
<dbReference type="PANTHER" id="PTHR10443:SF12">
    <property type="entry name" value="DIPEPTIDASE"/>
    <property type="match status" value="1"/>
</dbReference>
<sequence>MSRFIRAALVILVLLVVAGLGIFFFVAPQMVERSMNPVGASPPYEVSDEARRLHETLTVADLHADSLLWGRDLVEKGDRGHVDIPRLIEGNVAVQMFTLVSKTPQGLNIERNDDTTDNVFWLAVGQRWPLRTWFSLKERALYQAERLHDMAARSDGRFVIVKSKADLAAFLERRRSEPGIVAGVLGIEGAQVLEGDPANVDVMFEAGYRMMSPTHFFDNAMAGSAHGIEKGGLTEAGREMIRRMEAVGMIVDISHGSVPQIDDVLVMAKRPVVVSHTGVRGTCDNNRNLSDDQLRAIAANGGLVGVGFWQTAICGNDAAAIARAQRYVADLIGAEHVGLGSDFDGAVGVPFDASGTGLLTEALLAEGMAEPDIARVMGGNQIRLLLELLPD</sequence>
<dbReference type="Gene3D" id="3.20.20.140">
    <property type="entry name" value="Metal-dependent hydrolases"/>
    <property type="match status" value="1"/>
</dbReference>